<comment type="caution">
    <text evidence="2">The sequence shown here is derived from an EMBL/GenBank/DDBJ whole genome shotgun (WGS) entry which is preliminary data.</text>
</comment>
<dbReference type="RefSeq" id="WP_207336480.1">
    <property type="nucleotide sequence ID" value="NZ_JAFMYU010000013.1"/>
</dbReference>
<sequence>MRILLPCLLALICLAAVPWRQAAVAPKNPTCTASANPLFHIYDDLLLENSGLSRTAYELALGGMKYVPKPKPILLVADMSLPSTHKRLYVIDLVKRKLLFNTYVAHGQGSGVLRPSRFSNEGSSMQSSLGFYRAMGRYWGKHGLSMKLQGLEKGINDQVFARNIVLHGADYVCEDTIRYTGMLGRSQGCPAVPNKLCTPIIEAVEGGATLFVYYPDKRYLSQSTFVNPVPRLLASQ</sequence>
<organism evidence="2 3">
    <name type="scientific">Fibrella aquatilis</name>
    <dbReference type="NCBI Taxonomy" id="2817059"/>
    <lineage>
        <taxon>Bacteria</taxon>
        <taxon>Pseudomonadati</taxon>
        <taxon>Bacteroidota</taxon>
        <taxon>Cytophagia</taxon>
        <taxon>Cytophagales</taxon>
        <taxon>Spirosomataceae</taxon>
        <taxon>Fibrella</taxon>
    </lineage>
</organism>
<proteinExistence type="predicted"/>
<dbReference type="InterPro" id="IPR032676">
    <property type="entry name" value="YkuD_2"/>
</dbReference>
<reference evidence="2 3" key="1">
    <citation type="submission" date="2021-03" db="EMBL/GenBank/DDBJ databases">
        <title>Fibrella sp. HMF5036 genome sequencing and assembly.</title>
        <authorList>
            <person name="Kang H."/>
            <person name="Kim H."/>
            <person name="Bae S."/>
            <person name="Joh K."/>
        </authorList>
    </citation>
    <scope>NUCLEOTIDE SEQUENCE [LARGE SCALE GENOMIC DNA]</scope>
    <source>
        <strain evidence="2 3">HMF5036</strain>
    </source>
</reference>
<dbReference type="PANTHER" id="PTHR38477">
    <property type="entry name" value="HYPOTHETICAL EXPORTED PROTEIN"/>
    <property type="match status" value="1"/>
</dbReference>
<dbReference type="PANTHER" id="PTHR38477:SF1">
    <property type="entry name" value="MUREIN L,D-TRANSPEPTIDASE CATALYTIC DOMAIN FAMILY PROTEIN"/>
    <property type="match status" value="1"/>
</dbReference>
<evidence type="ECO:0000313" key="3">
    <source>
        <dbReference type="Proteomes" id="UP000664795"/>
    </source>
</evidence>
<dbReference type="Pfam" id="PF13645">
    <property type="entry name" value="YkuD_2"/>
    <property type="match status" value="1"/>
</dbReference>
<name>A0A939K0I5_9BACT</name>
<evidence type="ECO:0000313" key="2">
    <source>
        <dbReference type="EMBL" id="MBO0932513.1"/>
    </source>
</evidence>
<feature type="chain" id="PRO_5036920845" evidence="1">
    <location>
        <begin position="23"/>
        <end position="236"/>
    </location>
</feature>
<dbReference type="EMBL" id="JAFMYU010000013">
    <property type="protein sequence ID" value="MBO0932513.1"/>
    <property type="molecule type" value="Genomic_DNA"/>
</dbReference>
<gene>
    <name evidence="2" type="ORF">J2I48_15985</name>
</gene>
<evidence type="ECO:0000256" key="1">
    <source>
        <dbReference type="SAM" id="SignalP"/>
    </source>
</evidence>
<dbReference type="Proteomes" id="UP000664795">
    <property type="component" value="Unassembled WGS sequence"/>
</dbReference>
<keyword evidence="3" id="KW-1185">Reference proteome</keyword>
<feature type="signal peptide" evidence="1">
    <location>
        <begin position="1"/>
        <end position="22"/>
    </location>
</feature>
<accession>A0A939K0I5</accession>
<dbReference type="AlphaFoldDB" id="A0A939K0I5"/>
<keyword evidence="1" id="KW-0732">Signal</keyword>
<protein>
    <submittedName>
        <fullName evidence="2">Murein L,D-transpeptidase catalytic domain family protein</fullName>
    </submittedName>
</protein>